<keyword evidence="1" id="KW-0472">Membrane</keyword>
<dbReference type="PATRIC" id="fig|448.7.peg.302"/>
<keyword evidence="3" id="KW-1185">Reference proteome</keyword>
<name>A0A0W0TV96_LEGER</name>
<reference evidence="2 3" key="1">
    <citation type="submission" date="2015-11" db="EMBL/GenBank/DDBJ databases">
        <title>Genomic analysis of 38 Legionella species identifies large and diverse effector repertoires.</title>
        <authorList>
            <person name="Burstein D."/>
            <person name="Amaro F."/>
            <person name="Zusman T."/>
            <person name="Lifshitz Z."/>
            <person name="Cohen O."/>
            <person name="Gilbert J.A."/>
            <person name="Pupko T."/>
            <person name="Shuman H.A."/>
            <person name="Segal G."/>
        </authorList>
    </citation>
    <scope>NUCLEOTIDE SEQUENCE [LARGE SCALE GENOMIC DNA]</scope>
    <source>
        <strain evidence="2 3">SE-32A-C8</strain>
    </source>
</reference>
<dbReference type="EMBL" id="LNYA01000003">
    <property type="protein sequence ID" value="KTC99388.1"/>
    <property type="molecule type" value="Genomic_DNA"/>
</dbReference>
<dbReference type="NCBIfam" id="TIGR02532">
    <property type="entry name" value="IV_pilin_GFxxxE"/>
    <property type="match status" value="1"/>
</dbReference>
<evidence type="ECO:0000256" key="1">
    <source>
        <dbReference type="SAM" id="Phobius"/>
    </source>
</evidence>
<dbReference type="Proteomes" id="UP000054773">
    <property type="component" value="Unassembled WGS sequence"/>
</dbReference>
<evidence type="ECO:0000313" key="3">
    <source>
        <dbReference type="Proteomes" id="UP000054773"/>
    </source>
</evidence>
<evidence type="ECO:0008006" key="4">
    <source>
        <dbReference type="Google" id="ProtNLM"/>
    </source>
</evidence>
<dbReference type="STRING" id="448.Lery_0289"/>
<sequence>MTSSQGFSLIEVLITLLVILSASFGLLTQQWQSLCLFNQAKTQFNDWLKTENEHERQSAGFSSYLPLDGGKK</sequence>
<protein>
    <recommendedName>
        <fullName evidence="4">Tfp pilus assembly protein PilV</fullName>
    </recommendedName>
</protein>
<dbReference type="RefSeq" id="WP_058525469.1">
    <property type="nucleotide sequence ID" value="NZ_CAAAHY010000001.1"/>
</dbReference>
<keyword evidence="1" id="KW-0812">Transmembrane</keyword>
<accession>A0A0W0TV96</accession>
<proteinExistence type="predicted"/>
<evidence type="ECO:0000313" key="2">
    <source>
        <dbReference type="EMBL" id="KTC99388.1"/>
    </source>
</evidence>
<comment type="caution">
    <text evidence="2">The sequence shown here is derived from an EMBL/GenBank/DDBJ whole genome shotgun (WGS) entry which is preliminary data.</text>
</comment>
<dbReference type="InterPro" id="IPR012902">
    <property type="entry name" value="N_methyl_site"/>
</dbReference>
<dbReference type="Pfam" id="PF07963">
    <property type="entry name" value="N_methyl"/>
    <property type="match status" value="1"/>
</dbReference>
<dbReference type="AlphaFoldDB" id="A0A0W0TV96"/>
<feature type="transmembrane region" description="Helical" evidence="1">
    <location>
        <begin position="6"/>
        <end position="27"/>
    </location>
</feature>
<gene>
    <name evidence="2" type="ORF">Lery_0289</name>
</gene>
<keyword evidence="1" id="KW-1133">Transmembrane helix</keyword>
<organism evidence="2 3">
    <name type="scientific">Legionella erythra</name>
    <dbReference type="NCBI Taxonomy" id="448"/>
    <lineage>
        <taxon>Bacteria</taxon>
        <taxon>Pseudomonadati</taxon>
        <taxon>Pseudomonadota</taxon>
        <taxon>Gammaproteobacteria</taxon>
        <taxon>Legionellales</taxon>
        <taxon>Legionellaceae</taxon>
        <taxon>Legionella</taxon>
    </lineage>
</organism>
<dbReference type="OrthoDB" id="5654108at2"/>